<evidence type="ECO:0000313" key="3">
    <source>
        <dbReference type="Proteomes" id="UP000078558"/>
    </source>
</evidence>
<proteinExistence type="predicted"/>
<dbReference type="AlphaFoldDB" id="A0A1C3JY87"/>
<gene>
    <name evidence="1" type="ORF">ODI_02223</name>
    <name evidence="2" type="ORF">ODI_R3432</name>
</gene>
<dbReference type="KEGG" id="odi:ODI_R3432"/>
<evidence type="ECO:0000313" key="2">
    <source>
        <dbReference type="EMBL" id="SOE51422.1"/>
    </source>
</evidence>
<dbReference type="Proteomes" id="UP000078558">
    <property type="component" value="Chromosome I"/>
</dbReference>
<accession>A0A1C3JY87</accession>
<name>A0A1C3JY87_9BURK</name>
<dbReference type="EMBL" id="LT907988">
    <property type="protein sequence ID" value="SOE51422.1"/>
    <property type="molecule type" value="Genomic_DNA"/>
</dbReference>
<dbReference type="STRING" id="1851544.ODI_02223"/>
<organism evidence="1 3">
    <name type="scientific">Orrella dioscoreae</name>
    <dbReference type="NCBI Taxonomy" id="1851544"/>
    <lineage>
        <taxon>Bacteria</taxon>
        <taxon>Pseudomonadati</taxon>
        <taxon>Pseudomonadota</taxon>
        <taxon>Betaproteobacteria</taxon>
        <taxon>Burkholderiales</taxon>
        <taxon>Alcaligenaceae</taxon>
        <taxon>Orrella</taxon>
    </lineage>
</organism>
<protein>
    <submittedName>
        <fullName evidence="1">Putative regulatory protein</fullName>
    </submittedName>
</protein>
<dbReference type="EMBL" id="FLRC01000006">
    <property type="protein sequence ID" value="SBT24135.1"/>
    <property type="molecule type" value="Genomic_DNA"/>
</dbReference>
<sequence>MAAKTASVSYKRELDADTLAHALATGNVPDAFLAHVAKLLEEAPLPIVVMAVEETAQREQVKPQHVWRNVAKLAKDLELSRQDVLA</sequence>
<evidence type="ECO:0000313" key="1">
    <source>
        <dbReference type="EMBL" id="SBT24135.1"/>
    </source>
</evidence>
<reference evidence="1 3" key="1">
    <citation type="submission" date="2016-06" db="EMBL/GenBank/DDBJ databases">
        <authorList>
            <person name="Kjaerup R.B."/>
            <person name="Dalgaard T.S."/>
            <person name="Juul-Madsen H.R."/>
        </authorList>
    </citation>
    <scope>NUCLEOTIDE SEQUENCE [LARGE SCALE GENOMIC DNA]</scope>
    <source>
        <strain evidence="1">Orrdi1</strain>
    </source>
</reference>
<reference evidence="2 3" key="2">
    <citation type="submission" date="2017-08" db="EMBL/GenBank/DDBJ databases">
        <authorList>
            <person name="de Groot N.N."/>
        </authorList>
    </citation>
    <scope>NUCLEOTIDE SEQUENCE [LARGE SCALE GENOMIC DNA]</scope>
    <source>
        <strain evidence="2">Orrdi1</strain>
    </source>
</reference>
<keyword evidence="3" id="KW-1185">Reference proteome</keyword>